<evidence type="ECO:0000313" key="1">
    <source>
        <dbReference type="EMBL" id="MFC5500214.1"/>
    </source>
</evidence>
<sequence length="144" mass="15796">MIPSLWFWAPQFHFPFSGSVAQRIAPDFFSNIGSQAGRANGDGDVEREAFDIASYGRQLGLISEVLLSMAGKDTVSRAKGEESLERLQAIYLQVEEVKRRHQASELEDARLALEKLQQTDPAALAALLQGFSAAPPRLAAPARR</sequence>
<name>A0ABW0NMS2_9BURK</name>
<gene>
    <name evidence="1" type="ORF">ACFPOE_21910</name>
</gene>
<protein>
    <submittedName>
        <fullName evidence="1">Uncharacterized protein</fullName>
    </submittedName>
</protein>
<keyword evidence="2" id="KW-1185">Reference proteome</keyword>
<evidence type="ECO:0000313" key="2">
    <source>
        <dbReference type="Proteomes" id="UP001596037"/>
    </source>
</evidence>
<organism evidence="1 2">
    <name type="scientific">Caenimonas terrae</name>
    <dbReference type="NCBI Taxonomy" id="696074"/>
    <lineage>
        <taxon>Bacteria</taxon>
        <taxon>Pseudomonadati</taxon>
        <taxon>Pseudomonadota</taxon>
        <taxon>Betaproteobacteria</taxon>
        <taxon>Burkholderiales</taxon>
        <taxon>Comamonadaceae</taxon>
        <taxon>Caenimonas</taxon>
    </lineage>
</organism>
<proteinExistence type="predicted"/>
<dbReference type="RefSeq" id="WP_376852452.1">
    <property type="nucleotide sequence ID" value="NZ_JBHSMF010000010.1"/>
</dbReference>
<reference evidence="2" key="1">
    <citation type="journal article" date="2019" name="Int. J. Syst. Evol. Microbiol.">
        <title>The Global Catalogue of Microorganisms (GCM) 10K type strain sequencing project: providing services to taxonomists for standard genome sequencing and annotation.</title>
        <authorList>
            <consortium name="The Broad Institute Genomics Platform"/>
            <consortium name="The Broad Institute Genome Sequencing Center for Infectious Disease"/>
            <person name="Wu L."/>
            <person name="Ma J."/>
        </authorList>
    </citation>
    <scope>NUCLEOTIDE SEQUENCE [LARGE SCALE GENOMIC DNA]</scope>
    <source>
        <strain evidence="2">CCUG 57401</strain>
    </source>
</reference>
<dbReference type="Proteomes" id="UP001596037">
    <property type="component" value="Unassembled WGS sequence"/>
</dbReference>
<dbReference type="EMBL" id="JBHSMF010000010">
    <property type="protein sequence ID" value="MFC5500214.1"/>
    <property type="molecule type" value="Genomic_DNA"/>
</dbReference>
<accession>A0ABW0NMS2</accession>
<comment type="caution">
    <text evidence="1">The sequence shown here is derived from an EMBL/GenBank/DDBJ whole genome shotgun (WGS) entry which is preliminary data.</text>
</comment>